<proteinExistence type="predicted"/>
<keyword evidence="5" id="KW-1185">Reference proteome</keyword>
<accession>A0A0N4UBZ8</accession>
<dbReference type="Gene3D" id="6.10.140.1710">
    <property type="match status" value="1"/>
</dbReference>
<evidence type="ECO:0000313" key="6">
    <source>
        <dbReference type="WBParaSite" id="DME_0000476101-mRNA-1"/>
    </source>
</evidence>
<organism evidence="4 6">
    <name type="scientific">Dracunculus medinensis</name>
    <name type="common">Guinea worm</name>
    <dbReference type="NCBI Taxonomy" id="318479"/>
    <lineage>
        <taxon>Eukaryota</taxon>
        <taxon>Metazoa</taxon>
        <taxon>Ecdysozoa</taxon>
        <taxon>Nematoda</taxon>
        <taxon>Chromadorea</taxon>
        <taxon>Rhabditida</taxon>
        <taxon>Spirurina</taxon>
        <taxon>Dracunculoidea</taxon>
        <taxon>Dracunculidae</taxon>
        <taxon>Dracunculus</taxon>
    </lineage>
</organism>
<dbReference type="Pfam" id="PF18265">
    <property type="entry name" value="Nas2_N"/>
    <property type="match status" value="1"/>
</dbReference>
<dbReference type="Gene3D" id="2.30.42.10">
    <property type="match status" value="1"/>
</dbReference>
<dbReference type="InterPro" id="IPR040815">
    <property type="entry name" value="Nas2_N"/>
</dbReference>
<dbReference type="GO" id="GO:0005634">
    <property type="term" value="C:nucleus"/>
    <property type="evidence" value="ECO:0007669"/>
    <property type="project" value="TreeGrafter"/>
</dbReference>
<evidence type="ECO:0000313" key="4">
    <source>
        <dbReference type="Proteomes" id="UP000038040"/>
    </source>
</evidence>
<dbReference type="PANTHER" id="PTHR12651:SF1">
    <property type="entry name" value="26S PROTEASOME NON-ATPASE REGULATORY SUBUNIT 9"/>
    <property type="match status" value="1"/>
</dbReference>
<dbReference type="InterPro" id="IPR035269">
    <property type="entry name" value="PSMD9"/>
</dbReference>
<dbReference type="Proteomes" id="UP000274756">
    <property type="component" value="Unassembled WGS sequence"/>
</dbReference>
<dbReference type="PANTHER" id="PTHR12651">
    <property type="entry name" value="26S PROTEASOME NON-ATPASE REGULATORY SUBUNIT 9"/>
    <property type="match status" value="1"/>
</dbReference>
<dbReference type="Proteomes" id="UP000038040">
    <property type="component" value="Unplaced"/>
</dbReference>
<dbReference type="STRING" id="318479.A0A0N4UBZ8"/>
<reference evidence="3 5" key="2">
    <citation type="submission" date="2018-11" db="EMBL/GenBank/DDBJ databases">
        <authorList>
            <consortium name="Pathogen Informatics"/>
        </authorList>
    </citation>
    <scope>NUCLEOTIDE SEQUENCE [LARGE SCALE GENOMIC DNA]</scope>
</reference>
<dbReference type="OrthoDB" id="72325at2759"/>
<evidence type="ECO:0000259" key="2">
    <source>
        <dbReference type="Pfam" id="PF18265"/>
    </source>
</evidence>
<dbReference type="GO" id="GO:0070682">
    <property type="term" value="P:proteasome regulatory particle assembly"/>
    <property type="evidence" value="ECO:0007669"/>
    <property type="project" value="InterPro"/>
</dbReference>
<protein>
    <submittedName>
        <fullName evidence="6">Nas2_N domain-containing protein</fullName>
    </submittedName>
</protein>
<dbReference type="InterPro" id="IPR036034">
    <property type="entry name" value="PDZ_sf"/>
</dbReference>
<evidence type="ECO:0000313" key="5">
    <source>
        <dbReference type="Proteomes" id="UP000274756"/>
    </source>
</evidence>
<feature type="domain" description="Nas2 N-terminal" evidence="2">
    <location>
        <begin position="7"/>
        <end position="85"/>
    </location>
</feature>
<sequence length="155" mass="17460">MVSKDEIKKLIEKRDKLDQRIAENEEILKANGVDMKTDLVDEEGYPIASVDIMAVRQARNIIICAMNDRNQLTSDIENALHELHAQGLKEGDLVIQFDSLHADNFNDIKQLKTKIIRITVTRQYAPHKLELIPSLWSGPGFLGCSVLPLNSAQVI</sequence>
<reference evidence="6" key="1">
    <citation type="submission" date="2017-02" db="UniProtKB">
        <authorList>
            <consortium name="WormBaseParasite"/>
        </authorList>
    </citation>
    <scope>IDENTIFICATION</scope>
</reference>
<evidence type="ECO:0000256" key="1">
    <source>
        <dbReference type="ARBA" id="ARBA00023186"/>
    </source>
</evidence>
<evidence type="ECO:0000313" key="3">
    <source>
        <dbReference type="EMBL" id="VDN58671.1"/>
    </source>
</evidence>
<gene>
    <name evidence="3" type="ORF">DME_LOCUS8644</name>
</gene>
<keyword evidence="1" id="KW-0143">Chaperone</keyword>
<dbReference type="WBParaSite" id="DME_0000476101-mRNA-1">
    <property type="protein sequence ID" value="DME_0000476101-mRNA-1"/>
    <property type="gene ID" value="DME_0000476101"/>
</dbReference>
<dbReference type="AlphaFoldDB" id="A0A0N4UBZ8"/>
<dbReference type="EMBL" id="UYYG01001170">
    <property type="protein sequence ID" value="VDN58671.1"/>
    <property type="molecule type" value="Genomic_DNA"/>
</dbReference>
<name>A0A0N4UBZ8_DRAME</name>
<dbReference type="GO" id="GO:0005737">
    <property type="term" value="C:cytoplasm"/>
    <property type="evidence" value="ECO:0007669"/>
    <property type="project" value="TreeGrafter"/>
</dbReference>